<evidence type="ECO:0000313" key="3">
    <source>
        <dbReference type="Proteomes" id="UP000002640"/>
    </source>
</evidence>
<dbReference type="Proteomes" id="UP000002640">
    <property type="component" value="Unassembled WGS sequence"/>
</dbReference>
<reference evidence="2 3" key="1">
    <citation type="journal article" date="2006" name="Science">
        <title>Phytophthora genome sequences uncover evolutionary origins and mechanisms of pathogenesis.</title>
        <authorList>
            <person name="Tyler B.M."/>
            <person name="Tripathy S."/>
            <person name="Zhang X."/>
            <person name="Dehal P."/>
            <person name="Jiang R.H."/>
            <person name="Aerts A."/>
            <person name="Arredondo F.D."/>
            <person name="Baxter L."/>
            <person name="Bensasson D."/>
            <person name="Beynon J.L."/>
            <person name="Chapman J."/>
            <person name="Damasceno C.M."/>
            <person name="Dorrance A.E."/>
            <person name="Dou D."/>
            <person name="Dickerman A.W."/>
            <person name="Dubchak I.L."/>
            <person name="Garbelotto M."/>
            <person name="Gijzen M."/>
            <person name="Gordon S.G."/>
            <person name="Govers F."/>
            <person name="Grunwald N.J."/>
            <person name="Huang W."/>
            <person name="Ivors K.L."/>
            <person name="Jones R.W."/>
            <person name="Kamoun S."/>
            <person name="Krampis K."/>
            <person name="Lamour K.H."/>
            <person name="Lee M.K."/>
            <person name="McDonald W.H."/>
            <person name="Medina M."/>
            <person name="Meijer H.J."/>
            <person name="Nordberg E.K."/>
            <person name="Maclean D.J."/>
            <person name="Ospina-Giraldo M.D."/>
            <person name="Morris P.F."/>
            <person name="Phuntumart V."/>
            <person name="Putnam N.H."/>
            <person name="Rash S."/>
            <person name="Rose J.K."/>
            <person name="Sakihama Y."/>
            <person name="Salamov A.A."/>
            <person name="Savidor A."/>
            <person name="Scheuring C.F."/>
            <person name="Smith B.M."/>
            <person name="Sobral B.W."/>
            <person name="Terry A."/>
            <person name="Torto-Alalibo T.A."/>
            <person name="Win J."/>
            <person name="Xu Z."/>
            <person name="Zhang H."/>
            <person name="Grigoriev I.V."/>
            <person name="Rokhsar D.S."/>
            <person name="Boore J.L."/>
        </authorList>
    </citation>
    <scope>NUCLEOTIDE SEQUENCE [LARGE SCALE GENOMIC DNA]</scope>
    <source>
        <strain evidence="2 3">P6497</strain>
    </source>
</reference>
<dbReference type="InParanoid" id="G5AFP0"/>
<feature type="transmembrane region" description="Helical" evidence="1">
    <location>
        <begin position="91"/>
        <end position="112"/>
    </location>
</feature>
<dbReference type="RefSeq" id="XP_009538891.1">
    <property type="nucleotide sequence ID" value="XM_009540596.1"/>
</dbReference>
<protein>
    <submittedName>
        <fullName evidence="2">Uncharacterized protein</fullName>
    </submittedName>
</protein>
<keyword evidence="1" id="KW-0472">Membrane</keyword>
<evidence type="ECO:0000256" key="1">
    <source>
        <dbReference type="SAM" id="Phobius"/>
    </source>
</evidence>
<dbReference type="GeneID" id="20648234"/>
<proteinExistence type="predicted"/>
<name>G5AFP0_PHYSP</name>
<organism evidence="2 3">
    <name type="scientific">Phytophthora sojae (strain P6497)</name>
    <name type="common">Soybean stem and root rot agent</name>
    <name type="synonym">Phytophthora megasperma f. sp. glycines</name>
    <dbReference type="NCBI Taxonomy" id="1094619"/>
    <lineage>
        <taxon>Eukaryota</taxon>
        <taxon>Sar</taxon>
        <taxon>Stramenopiles</taxon>
        <taxon>Oomycota</taxon>
        <taxon>Peronosporomycetes</taxon>
        <taxon>Peronosporales</taxon>
        <taxon>Peronosporaceae</taxon>
        <taxon>Phytophthora</taxon>
    </lineage>
</organism>
<dbReference type="KEGG" id="psoj:PHYSODRAFT_342208"/>
<accession>G5AFP0</accession>
<keyword evidence="1" id="KW-1133">Transmembrane helix</keyword>
<dbReference type="EMBL" id="JH159165">
    <property type="protein sequence ID" value="EGZ06030.1"/>
    <property type="molecule type" value="Genomic_DNA"/>
</dbReference>
<gene>
    <name evidence="2" type="ORF">PHYSODRAFT_342208</name>
</gene>
<sequence>MMADTGTVKLDRSIESREPPLFQRSGETIEDFVAVIERWAANPAEMDYWIPASSVCPTIDAVAKCDSNAAISIVKNPGNHKANKHIEIRPLVVALVYMYVALVVALVVVAVYDEEEDDDIYLPLLEVPLSAFRQLHR</sequence>
<keyword evidence="3" id="KW-1185">Reference proteome</keyword>
<dbReference type="AlphaFoldDB" id="G5AFP0"/>
<keyword evidence="1" id="KW-0812">Transmembrane</keyword>
<evidence type="ECO:0000313" key="2">
    <source>
        <dbReference type="EMBL" id="EGZ06030.1"/>
    </source>
</evidence>